<dbReference type="EMBL" id="QPJD01000010">
    <property type="protein sequence ID" value="RCW45593.1"/>
    <property type="molecule type" value="Genomic_DNA"/>
</dbReference>
<feature type="transmembrane region" description="Helical" evidence="1">
    <location>
        <begin position="7"/>
        <end position="25"/>
    </location>
</feature>
<evidence type="ECO:0000313" key="4">
    <source>
        <dbReference type="Proteomes" id="UP000252415"/>
    </source>
</evidence>
<keyword evidence="1" id="KW-0472">Membrane</keyword>
<dbReference type="InterPro" id="IPR014721">
    <property type="entry name" value="Ribsml_uS5_D2-typ_fold_subgr"/>
</dbReference>
<feature type="transmembrane region" description="Helical" evidence="1">
    <location>
        <begin position="119"/>
        <end position="143"/>
    </location>
</feature>
<dbReference type="AlphaFoldDB" id="A0A368VUW3"/>
<feature type="domain" description="PDZ" evidence="2">
    <location>
        <begin position="265"/>
        <end position="318"/>
    </location>
</feature>
<sequence length="483" mass="51521">MKPIHYYIFGLATALVCLIAAELIWLPAPLQTGGGVQWIEMIDRLFYVLALVPLSWLAGAWLGYMKHRKARRLNGTGLISHSRAAKALSGLLQLLRLVICALALAGAGFVLFASEKPLLVLFFVVAPVPFIFVDMLLSEALAAPHDTGGTAGRRRLLIMPKRSGTVFLVTAVMLLLLLLPTGYEVTYPGMTLNMNRYAHVEGGESGGTINGVLVFDRPAVPADWLYARILPLYSFEKIPDDEPPLTESYTQVVMMKTDANSIAAAVAMQKSGVGGGVTADGVRVIAVVKDSPAEQLLKAGDIIDKLDGHVVKTINEMTSYMGESVKPGQVLSVTLRRNGTETQVEVPTKASADAPERAVFGISVQTELQLDIPRSVNYNRYMAHIGGPSHGAMLTLALIDQLTPGGVTKGIQVAGTGTIEADGSIGLVGGIPQKAYAVSRTDADVFFVPAVSEQEARGAAPDLNIVPVKTIDDVLGWLAQNGK</sequence>
<dbReference type="InterPro" id="IPR008269">
    <property type="entry name" value="Lon_proteolytic"/>
</dbReference>
<proteinExistence type="predicted"/>
<dbReference type="Pfam" id="PF05362">
    <property type="entry name" value="Lon_C"/>
    <property type="match status" value="1"/>
</dbReference>
<dbReference type="Gene3D" id="3.30.230.10">
    <property type="match status" value="1"/>
</dbReference>
<dbReference type="GO" id="GO:0004176">
    <property type="term" value="F:ATP-dependent peptidase activity"/>
    <property type="evidence" value="ECO:0007669"/>
    <property type="project" value="InterPro"/>
</dbReference>
<feature type="transmembrane region" description="Helical" evidence="1">
    <location>
        <begin position="45"/>
        <end position="64"/>
    </location>
</feature>
<evidence type="ECO:0000256" key="1">
    <source>
        <dbReference type="SAM" id="Phobius"/>
    </source>
</evidence>
<dbReference type="GO" id="GO:0006508">
    <property type="term" value="P:proteolysis"/>
    <property type="evidence" value="ECO:0007669"/>
    <property type="project" value="InterPro"/>
</dbReference>
<name>A0A368VUW3_9BACL</name>
<keyword evidence="1" id="KW-1133">Transmembrane helix</keyword>
<dbReference type="Proteomes" id="UP000252415">
    <property type="component" value="Unassembled WGS sequence"/>
</dbReference>
<dbReference type="Pfam" id="PF13180">
    <property type="entry name" value="PDZ_2"/>
    <property type="match status" value="1"/>
</dbReference>
<dbReference type="GO" id="GO:0004252">
    <property type="term" value="F:serine-type endopeptidase activity"/>
    <property type="evidence" value="ECO:0007669"/>
    <property type="project" value="InterPro"/>
</dbReference>
<dbReference type="SUPFAM" id="SSF50156">
    <property type="entry name" value="PDZ domain-like"/>
    <property type="match status" value="1"/>
</dbReference>
<reference evidence="3 4" key="1">
    <citation type="submission" date="2018-07" db="EMBL/GenBank/DDBJ databases">
        <title>Genomic Encyclopedia of Type Strains, Phase III (KMG-III): the genomes of soil and plant-associated and newly described type strains.</title>
        <authorList>
            <person name="Whitman W."/>
        </authorList>
    </citation>
    <scope>NUCLEOTIDE SEQUENCE [LARGE SCALE GENOMIC DNA]</scope>
    <source>
        <strain evidence="3 4">CECT 7506</strain>
    </source>
</reference>
<keyword evidence="1" id="KW-0812">Transmembrane</keyword>
<protein>
    <submittedName>
        <fullName evidence="3">PDZ domain-containing protein</fullName>
    </submittedName>
</protein>
<dbReference type="SUPFAM" id="SSF54211">
    <property type="entry name" value="Ribosomal protein S5 domain 2-like"/>
    <property type="match status" value="1"/>
</dbReference>
<dbReference type="OrthoDB" id="2195098at2"/>
<dbReference type="RefSeq" id="WP_114381433.1">
    <property type="nucleotide sequence ID" value="NZ_QPJD01000010.1"/>
</dbReference>
<dbReference type="PROSITE" id="PS50106">
    <property type="entry name" value="PDZ"/>
    <property type="match status" value="1"/>
</dbReference>
<evidence type="ECO:0000259" key="2">
    <source>
        <dbReference type="PROSITE" id="PS50106"/>
    </source>
</evidence>
<dbReference type="Gene3D" id="2.30.42.10">
    <property type="match status" value="1"/>
</dbReference>
<gene>
    <name evidence="3" type="ORF">DFP97_110183</name>
</gene>
<dbReference type="InterPro" id="IPR036034">
    <property type="entry name" value="PDZ_sf"/>
</dbReference>
<evidence type="ECO:0000313" key="3">
    <source>
        <dbReference type="EMBL" id="RCW45593.1"/>
    </source>
</evidence>
<accession>A0A368VUW3</accession>
<comment type="caution">
    <text evidence="3">The sequence shown here is derived from an EMBL/GenBank/DDBJ whole genome shotgun (WGS) entry which is preliminary data.</text>
</comment>
<dbReference type="InterPro" id="IPR020568">
    <property type="entry name" value="Ribosomal_Su5_D2-typ_SF"/>
</dbReference>
<dbReference type="InterPro" id="IPR001478">
    <property type="entry name" value="PDZ"/>
</dbReference>
<feature type="transmembrane region" description="Helical" evidence="1">
    <location>
        <begin position="164"/>
        <end position="183"/>
    </location>
</feature>
<keyword evidence="4" id="KW-1185">Reference proteome</keyword>
<organism evidence="3 4">
    <name type="scientific">Paenibacillus prosopidis</name>
    <dbReference type="NCBI Taxonomy" id="630520"/>
    <lineage>
        <taxon>Bacteria</taxon>
        <taxon>Bacillati</taxon>
        <taxon>Bacillota</taxon>
        <taxon>Bacilli</taxon>
        <taxon>Bacillales</taxon>
        <taxon>Paenibacillaceae</taxon>
        <taxon>Paenibacillus</taxon>
    </lineage>
</organism>
<feature type="transmembrane region" description="Helical" evidence="1">
    <location>
        <begin position="94"/>
        <end position="113"/>
    </location>
</feature>
<dbReference type="SMART" id="SM00228">
    <property type="entry name" value="PDZ"/>
    <property type="match status" value="1"/>
</dbReference>